<evidence type="ECO:0000313" key="2">
    <source>
        <dbReference type="Proteomes" id="UP000189549"/>
    </source>
</evidence>
<protein>
    <submittedName>
        <fullName evidence="1">Uncharacterized protein</fullName>
    </submittedName>
</protein>
<organism evidence="1 2">
    <name type="scientific">Rodentibacter ratti</name>
    <dbReference type="NCBI Taxonomy" id="1906745"/>
    <lineage>
        <taxon>Bacteria</taxon>
        <taxon>Pseudomonadati</taxon>
        <taxon>Pseudomonadota</taxon>
        <taxon>Gammaproteobacteria</taxon>
        <taxon>Pasteurellales</taxon>
        <taxon>Pasteurellaceae</taxon>
        <taxon>Rodentibacter</taxon>
    </lineage>
</organism>
<gene>
    <name evidence="1" type="ORF">BKG93_06695</name>
</gene>
<dbReference type="AlphaFoldDB" id="A0A1V3L3Z0"/>
<dbReference type="EMBL" id="MLAH01000035">
    <property type="protein sequence ID" value="OOF84647.1"/>
    <property type="molecule type" value="Genomic_DNA"/>
</dbReference>
<accession>A0A1V3L3Z0</accession>
<comment type="caution">
    <text evidence="1">The sequence shown here is derived from an EMBL/GenBank/DDBJ whole genome shotgun (WGS) entry which is preliminary data.</text>
</comment>
<sequence>MLLPPKDNNFTVNPTEEQFWNMEAEEDEWLLKTGQWDDELDFDEQSEAKIDELYKRSKK</sequence>
<name>A0A1V3L3Z0_9PAST</name>
<proteinExistence type="predicted"/>
<reference evidence="1 2" key="1">
    <citation type="submission" date="2016-10" db="EMBL/GenBank/DDBJ databases">
        <title>Rodentibacter gen. nov. and new species.</title>
        <authorList>
            <person name="Christensen H."/>
        </authorList>
    </citation>
    <scope>NUCLEOTIDE SEQUENCE [LARGE SCALE GENOMIC DNA]</scope>
    <source>
        <strain evidence="1 2">Ppn157</strain>
    </source>
</reference>
<dbReference type="Proteomes" id="UP000189549">
    <property type="component" value="Unassembled WGS sequence"/>
</dbReference>
<evidence type="ECO:0000313" key="1">
    <source>
        <dbReference type="EMBL" id="OOF84647.1"/>
    </source>
</evidence>
<dbReference type="RefSeq" id="WP_077476310.1">
    <property type="nucleotide sequence ID" value="NZ_MLAH01000035.1"/>
</dbReference>